<evidence type="ECO:0000256" key="5">
    <source>
        <dbReference type="ARBA" id="ARBA00023136"/>
    </source>
</evidence>
<feature type="transmembrane region" description="Helical" evidence="6">
    <location>
        <begin position="36"/>
        <end position="56"/>
    </location>
</feature>
<dbReference type="GO" id="GO:0005886">
    <property type="term" value="C:plasma membrane"/>
    <property type="evidence" value="ECO:0007669"/>
    <property type="project" value="UniProtKB-SubCell"/>
</dbReference>
<feature type="transmembrane region" description="Helical" evidence="6">
    <location>
        <begin position="68"/>
        <end position="90"/>
    </location>
</feature>
<dbReference type="AlphaFoldDB" id="A0A939BSD4"/>
<keyword evidence="8" id="KW-1185">Reference proteome</keyword>
<sequence length="129" mass="15019">MKEVKQTTGFIVKWTLLTVVIISLFVFYFWGSKNALGIIAGSTMGVTNLYLLSFSLKKAVNFEPLVARVYMIVQYVLKYGFWFFVFYTLIKNNQINLFPTIIGMLIVKLVIFVINLFDMWPQHQNDWTG</sequence>
<comment type="subcellular location">
    <subcellularLocation>
        <location evidence="1">Cell membrane</location>
        <topology evidence="1">Multi-pass membrane protein</topology>
    </subcellularLocation>
</comment>
<protein>
    <recommendedName>
        <fullName evidence="9">ATP synthase I chain</fullName>
    </recommendedName>
</protein>
<dbReference type="EMBL" id="JAFBDQ010000008">
    <property type="protein sequence ID" value="MBM7557016.1"/>
    <property type="molecule type" value="Genomic_DNA"/>
</dbReference>
<dbReference type="Proteomes" id="UP000774000">
    <property type="component" value="Unassembled WGS sequence"/>
</dbReference>
<keyword evidence="2" id="KW-1003">Cell membrane</keyword>
<keyword evidence="5 6" id="KW-0472">Membrane</keyword>
<name>A0A939BSD4_9FIRM</name>
<keyword evidence="4 6" id="KW-1133">Transmembrane helix</keyword>
<evidence type="ECO:0000313" key="7">
    <source>
        <dbReference type="EMBL" id="MBM7557016.1"/>
    </source>
</evidence>
<dbReference type="RefSeq" id="WP_204701777.1">
    <property type="nucleotide sequence ID" value="NZ_JAFBDQ010000008.1"/>
</dbReference>
<evidence type="ECO:0000256" key="4">
    <source>
        <dbReference type="ARBA" id="ARBA00022989"/>
    </source>
</evidence>
<evidence type="ECO:0000256" key="6">
    <source>
        <dbReference type="SAM" id="Phobius"/>
    </source>
</evidence>
<accession>A0A939BSD4</accession>
<evidence type="ECO:0000256" key="1">
    <source>
        <dbReference type="ARBA" id="ARBA00004651"/>
    </source>
</evidence>
<feature type="transmembrane region" description="Helical" evidence="6">
    <location>
        <begin position="12"/>
        <end position="30"/>
    </location>
</feature>
<reference evidence="7" key="1">
    <citation type="submission" date="2021-01" db="EMBL/GenBank/DDBJ databases">
        <title>Genomic Encyclopedia of Type Strains, Phase IV (KMG-IV): sequencing the most valuable type-strain genomes for metagenomic binning, comparative biology and taxonomic classification.</title>
        <authorList>
            <person name="Goeker M."/>
        </authorList>
    </citation>
    <scope>NUCLEOTIDE SEQUENCE</scope>
    <source>
        <strain evidence="7">DSM 23230</strain>
    </source>
</reference>
<evidence type="ECO:0000256" key="2">
    <source>
        <dbReference type="ARBA" id="ARBA00022475"/>
    </source>
</evidence>
<keyword evidence="3 6" id="KW-0812">Transmembrane</keyword>
<comment type="caution">
    <text evidence="7">The sequence shown here is derived from an EMBL/GenBank/DDBJ whole genome shotgun (WGS) entry which is preliminary data.</text>
</comment>
<feature type="transmembrane region" description="Helical" evidence="6">
    <location>
        <begin position="96"/>
        <end position="117"/>
    </location>
</feature>
<gene>
    <name evidence="7" type="ORF">JOC47_001870</name>
</gene>
<evidence type="ECO:0008006" key="9">
    <source>
        <dbReference type="Google" id="ProtNLM"/>
    </source>
</evidence>
<evidence type="ECO:0000313" key="8">
    <source>
        <dbReference type="Proteomes" id="UP000774000"/>
    </source>
</evidence>
<organism evidence="7 8">
    <name type="scientific">Halanaerobacter jeridensis</name>
    <dbReference type="NCBI Taxonomy" id="706427"/>
    <lineage>
        <taxon>Bacteria</taxon>
        <taxon>Bacillati</taxon>
        <taxon>Bacillota</taxon>
        <taxon>Clostridia</taxon>
        <taxon>Halanaerobiales</taxon>
        <taxon>Halobacteroidaceae</taxon>
        <taxon>Halanaerobacter</taxon>
    </lineage>
</organism>
<proteinExistence type="predicted"/>
<dbReference type="InterPro" id="IPR005598">
    <property type="entry name" value="ATP_synth_I"/>
</dbReference>
<evidence type="ECO:0000256" key="3">
    <source>
        <dbReference type="ARBA" id="ARBA00022692"/>
    </source>
</evidence>
<dbReference type="Pfam" id="PF03899">
    <property type="entry name" value="ATP-synt_I"/>
    <property type="match status" value="1"/>
</dbReference>